<keyword evidence="3" id="KW-0804">Transcription</keyword>
<dbReference type="InterPro" id="IPR029062">
    <property type="entry name" value="Class_I_gatase-like"/>
</dbReference>
<dbReference type="SMART" id="SM00342">
    <property type="entry name" value="HTH_ARAC"/>
    <property type="match status" value="1"/>
</dbReference>
<accession>A0A918VH58</accession>
<evidence type="ECO:0000256" key="2">
    <source>
        <dbReference type="ARBA" id="ARBA00023125"/>
    </source>
</evidence>
<dbReference type="SUPFAM" id="SSF52317">
    <property type="entry name" value="Class I glutamine amidotransferase-like"/>
    <property type="match status" value="1"/>
</dbReference>
<dbReference type="InterPro" id="IPR009057">
    <property type="entry name" value="Homeodomain-like_sf"/>
</dbReference>
<evidence type="ECO:0000256" key="3">
    <source>
        <dbReference type="ARBA" id="ARBA00023163"/>
    </source>
</evidence>
<dbReference type="Pfam" id="PF01965">
    <property type="entry name" value="DJ-1_PfpI"/>
    <property type="match status" value="1"/>
</dbReference>
<dbReference type="Proteomes" id="UP000614811">
    <property type="component" value="Unassembled WGS sequence"/>
</dbReference>
<gene>
    <name evidence="5" type="ORF">GCM10008090_00040</name>
</gene>
<feature type="domain" description="HTH araC/xylS-type" evidence="4">
    <location>
        <begin position="221"/>
        <end position="318"/>
    </location>
</feature>
<keyword evidence="6" id="KW-1185">Reference proteome</keyword>
<dbReference type="InterPro" id="IPR018060">
    <property type="entry name" value="HTH_AraC"/>
</dbReference>
<dbReference type="PANTHER" id="PTHR43130:SF3">
    <property type="entry name" value="HTH-TYPE TRANSCRIPTIONAL REGULATOR RV1931C"/>
    <property type="match status" value="1"/>
</dbReference>
<organism evidence="5 6">
    <name type="scientific">Arenicella chitinivorans</name>
    <dbReference type="NCBI Taxonomy" id="1329800"/>
    <lineage>
        <taxon>Bacteria</taxon>
        <taxon>Pseudomonadati</taxon>
        <taxon>Pseudomonadota</taxon>
        <taxon>Gammaproteobacteria</taxon>
        <taxon>Arenicellales</taxon>
        <taxon>Arenicellaceae</taxon>
        <taxon>Arenicella</taxon>
    </lineage>
</organism>
<dbReference type="Gene3D" id="1.10.10.60">
    <property type="entry name" value="Homeodomain-like"/>
    <property type="match status" value="1"/>
</dbReference>
<dbReference type="InterPro" id="IPR018062">
    <property type="entry name" value="HTH_AraC-typ_CS"/>
</dbReference>
<reference evidence="5" key="2">
    <citation type="submission" date="2020-09" db="EMBL/GenBank/DDBJ databases">
        <authorList>
            <person name="Sun Q."/>
            <person name="Kim S."/>
        </authorList>
    </citation>
    <scope>NUCLEOTIDE SEQUENCE</scope>
    <source>
        <strain evidence="5">KCTC 12711</strain>
    </source>
</reference>
<dbReference type="PROSITE" id="PS00041">
    <property type="entry name" value="HTH_ARAC_FAMILY_1"/>
    <property type="match status" value="1"/>
</dbReference>
<comment type="caution">
    <text evidence="5">The sequence shown here is derived from an EMBL/GenBank/DDBJ whole genome shotgun (WGS) entry which is preliminary data.</text>
</comment>
<dbReference type="AlphaFoldDB" id="A0A918VH58"/>
<dbReference type="InterPro" id="IPR052158">
    <property type="entry name" value="INH-QAR"/>
</dbReference>
<keyword evidence="1" id="KW-0805">Transcription regulation</keyword>
<keyword evidence="2" id="KW-0238">DNA-binding</keyword>
<evidence type="ECO:0000256" key="1">
    <source>
        <dbReference type="ARBA" id="ARBA00023015"/>
    </source>
</evidence>
<protein>
    <submittedName>
        <fullName evidence="5">AraC family transcriptional regulator</fullName>
    </submittedName>
</protein>
<dbReference type="PROSITE" id="PS01124">
    <property type="entry name" value="HTH_ARAC_FAMILY_2"/>
    <property type="match status" value="1"/>
</dbReference>
<dbReference type="GO" id="GO:0043565">
    <property type="term" value="F:sequence-specific DNA binding"/>
    <property type="evidence" value="ECO:0007669"/>
    <property type="project" value="InterPro"/>
</dbReference>
<dbReference type="SUPFAM" id="SSF46689">
    <property type="entry name" value="Homeodomain-like"/>
    <property type="match status" value="2"/>
</dbReference>
<dbReference type="CDD" id="cd03137">
    <property type="entry name" value="GATase1_AraC_1"/>
    <property type="match status" value="1"/>
</dbReference>
<sequence>MSTVRNIIFVIFEQFELLDLSGPSSVFHMANKLAGKAVYTIRTVSCSGGLIDSRSGIAVSANALQDIQLSSTDTLLIVGGDPAAINTACKNPTLKHWLQSNSKHADRLGSICSGALILAAAGLLEGKKATTHWSDLSALKREYPKIHVEQDALYTVDGNIWTSAGVTTGIDMALAMVGRDLGNATMRDVAKWLVLYVHRPGYQSQYSQLTDAQAKLDTALAEVVLWLDEHMHLPIKVSDMADRCAMSERSFHRKFVESLGTTPAKFLTTRRLYHAKHLIESGLALKTVISRVGYQSELGFRMAFEALYGISPATYKRMHCARSN</sequence>
<dbReference type="GO" id="GO:0003700">
    <property type="term" value="F:DNA-binding transcription factor activity"/>
    <property type="evidence" value="ECO:0007669"/>
    <property type="project" value="InterPro"/>
</dbReference>
<proteinExistence type="predicted"/>
<dbReference type="Gene3D" id="3.40.50.880">
    <property type="match status" value="1"/>
</dbReference>
<evidence type="ECO:0000259" key="4">
    <source>
        <dbReference type="PROSITE" id="PS01124"/>
    </source>
</evidence>
<dbReference type="EMBL" id="BMXA01000001">
    <property type="protein sequence ID" value="GGZ95893.1"/>
    <property type="molecule type" value="Genomic_DNA"/>
</dbReference>
<reference evidence="5" key="1">
    <citation type="journal article" date="2014" name="Int. J. Syst. Evol. Microbiol.">
        <title>Complete genome sequence of Corynebacterium casei LMG S-19264T (=DSM 44701T), isolated from a smear-ripened cheese.</title>
        <authorList>
            <consortium name="US DOE Joint Genome Institute (JGI-PGF)"/>
            <person name="Walter F."/>
            <person name="Albersmeier A."/>
            <person name="Kalinowski J."/>
            <person name="Ruckert C."/>
        </authorList>
    </citation>
    <scope>NUCLEOTIDE SEQUENCE</scope>
    <source>
        <strain evidence="5">KCTC 12711</strain>
    </source>
</reference>
<dbReference type="Pfam" id="PF12833">
    <property type="entry name" value="HTH_18"/>
    <property type="match status" value="1"/>
</dbReference>
<dbReference type="InterPro" id="IPR002818">
    <property type="entry name" value="DJ-1/PfpI"/>
</dbReference>
<dbReference type="PANTHER" id="PTHR43130">
    <property type="entry name" value="ARAC-FAMILY TRANSCRIPTIONAL REGULATOR"/>
    <property type="match status" value="1"/>
</dbReference>
<evidence type="ECO:0000313" key="6">
    <source>
        <dbReference type="Proteomes" id="UP000614811"/>
    </source>
</evidence>
<name>A0A918VH58_9GAMM</name>
<evidence type="ECO:0000313" key="5">
    <source>
        <dbReference type="EMBL" id="GGZ95893.1"/>
    </source>
</evidence>